<feature type="non-terminal residue" evidence="2">
    <location>
        <position position="112"/>
    </location>
</feature>
<dbReference type="Proteomes" id="UP000266841">
    <property type="component" value="Unassembled WGS sequence"/>
</dbReference>
<dbReference type="EMBL" id="AGNL01043667">
    <property type="protein sequence ID" value="EJK50446.1"/>
    <property type="molecule type" value="Genomic_DNA"/>
</dbReference>
<organism evidence="2 3">
    <name type="scientific">Thalassiosira oceanica</name>
    <name type="common">Marine diatom</name>
    <dbReference type="NCBI Taxonomy" id="159749"/>
    <lineage>
        <taxon>Eukaryota</taxon>
        <taxon>Sar</taxon>
        <taxon>Stramenopiles</taxon>
        <taxon>Ochrophyta</taxon>
        <taxon>Bacillariophyta</taxon>
        <taxon>Coscinodiscophyceae</taxon>
        <taxon>Thalassiosirophycidae</taxon>
        <taxon>Thalassiosirales</taxon>
        <taxon>Thalassiosiraceae</taxon>
        <taxon>Thalassiosira</taxon>
    </lineage>
</organism>
<dbReference type="SUPFAM" id="SSF46458">
    <property type="entry name" value="Globin-like"/>
    <property type="match status" value="1"/>
</dbReference>
<dbReference type="PROSITE" id="PS01033">
    <property type="entry name" value="GLOBIN"/>
    <property type="match status" value="1"/>
</dbReference>
<dbReference type="GO" id="GO:0020037">
    <property type="term" value="F:heme binding"/>
    <property type="evidence" value="ECO:0007669"/>
    <property type="project" value="InterPro"/>
</dbReference>
<dbReference type="InterPro" id="IPR010995">
    <property type="entry name" value="DNA_repair_Rad51/TF_NusA_a-hlx"/>
</dbReference>
<accession>K0RNE3</accession>
<sequence length="112" mass="12281">MEALLKSSEASHLADSLADLGVESLDDMALCNPGDLVADLKVDEDLAKKLVDGAKEAQLFEKRKTAIQSTWKAVGDSLGVEATKLFYKRLFEQYPDVVPMFGDADMDEQAEK</sequence>
<evidence type="ECO:0000313" key="3">
    <source>
        <dbReference type="Proteomes" id="UP000266841"/>
    </source>
</evidence>
<gene>
    <name evidence="2" type="ORF">THAOC_30582</name>
</gene>
<evidence type="ECO:0000313" key="2">
    <source>
        <dbReference type="EMBL" id="EJK50446.1"/>
    </source>
</evidence>
<dbReference type="SUPFAM" id="SSF47794">
    <property type="entry name" value="Rad51 N-terminal domain-like"/>
    <property type="match status" value="1"/>
</dbReference>
<proteinExistence type="predicted"/>
<evidence type="ECO:0000259" key="1">
    <source>
        <dbReference type="PROSITE" id="PS01033"/>
    </source>
</evidence>
<dbReference type="InterPro" id="IPR000971">
    <property type="entry name" value="Globin"/>
</dbReference>
<protein>
    <recommendedName>
        <fullName evidence="1">Globin domain-containing protein</fullName>
    </recommendedName>
</protein>
<dbReference type="GO" id="GO:0000166">
    <property type="term" value="F:nucleotide binding"/>
    <property type="evidence" value="ECO:0007669"/>
    <property type="project" value="InterPro"/>
</dbReference>
<dbReference type="AlphaFoldDB" id="K0RNE3"/>
<comment type="caution">
    <text evidence="2">The sequence shown here is derived from an EMBL/GenBank/DDBJ whole genome shotgun (WGS) entry which is preliminary data.</text>
</comment>
<dbReference type="GO" id="GO:0019825">
    <property type="term" value="F:oxygen binding"/>
    <property type="evidence" value="ECO:0007669"/>
    <property type="project" value="InterPro"/>
</dbReference>
<dbReference type="InterPro" id="IPR012292">
    <property type="entry name" value="Globin/Proto"/>
</dbReference>
<dbReference type="InterPro" id="IPR009050">
    <property type="entry name" value="Globin-like_sf"/>
</dbReference>
<name>K0RNE3_THAOC</name>
<dbReference type="Gene3D" id="1.10.490.10">
    <property type="entry name" value="Globins"/>
    <property type="match status" value="1"/>
</dbReference>
<reference evidence="2 3" key="1">
    <citation type="journal article" date="2012" name="Genome Biol.">
        <title>Genome and low-iron response of an oceanic diatom adapted to chronic iron limitation.</title>
        <authorList>
            <person name="Lommer M."/>
            <person name="Specht M."/>
            <person name="Roy A.S."/>
            <person name="Kraemer L."/>
            <person name="Andreson R."/>
            <person name="Gutowska M.A."/>
            <person name="Wolf J."/>
            <person name="Bergner S.V."/>
            <person name="Schilhabel M.B."/>
            <person name="Klostermeier U.C."/>
            <person name="Beiko R.G."/>
            <person name="Rosenstiel P."/>
            <person name="Hippler M."/>
            <person name="Laroche J."/>
        </authorList>
    </citation>
    <scope>NUCLEOTIDE SEQUENCE [LARGE SCALE GENOMIC DNA]</scope>
    <source>
        <strain evidence="2 3">CCMP1005</strain>
    </source>
</reference>
<keyword evidence="3" id="KW-1185">Reference proteome</keyword>
<feature type="domain" description="Globin" evidence="1">
    <location>
        <begin position="58"/>
        <end position="112"/>
    </location>
</feature>